<proteinExistence type="predicted"/>
<feature type="transmembrane region" description="Helical" evidence="1">
    <location>
        <begin position="144"/>
        <end position="166"/>
    </location>
</feature>
<keyword evidence="1" id="KW-0472">Membrane</keyword>
<evidence type="ECO:0000256" key="1">
    <source>
        <dbReference type="SAM" id="Phobius"/>
    </source>
</evidence>
<dbReference type="PANTHER" id="PTHR12741:SF67">
    <property type="entry name" value="CALLOSE SYNTHASE 10"/>
    <property type="match status" value="1"/>
</dbReference>
<dbReference type="Pfam" id="PF02364">
    <property type="entry name" value="Glucan_synthase"/>
    <property type="match status" value="1"/>
</dbReference>
<dbReference type="AlphaFoldDB" id="A0ABC8T0Z3"/>
<comment type="caution">
    <text evidence="3">The sequence shown here is derived from an EMBL/GenBank/DDBJ whole genome shotgun (WGS) entry which is preliminary data.</text>
</comment>
<keyword evidence="1" id="KW-0812">Transmembrane</keyword>
<evidence type="ECO:0000313" key="3">
    <source>
        <dbReference type="EMBL" id="CAK9160753.1"/>
    </source>
</evidence>
<dbReference type="PANTHER" id="PTHR12741">
    <property type="entry name" value="LYST-INTERACTING PROTEIN LIP5 DOPAMINE RESPONSIVE PROTEIN DRG-1"/>
    <property type="match status" value="1"/>
</dbReference>
<keyword evidence="4" id="KW-1185">Reference proteome</keyword>
<reference evidence="3 4" key="1">
    <citation type="submission" date="2024-02" db="EMBL/GenBank/DDBJ databases">
        <authorList>
            <person name="Vignale AGUSTIN F."/>
            <person name="Sosa J E."/>
            <person name="Modenutti C."/>
        </authorList>
    </citation>
    <scope>NUCLEOTIDE SEQUENCE [LARGE SCALE GENOMIC DNA]</scope>
</reference>
<accession>A0ABC8T0Z3</accession>
<protein>
    <recommendedName>
        <fullName evidence="2">Glycosyl transferase 48 domain-containing protein</fullName>
    </recommendedName>
</protein>
<gene>
    <name evidence="3" type="ORF">ILEXP_LOCUS29534</name>
</gene>
<keyword evidence="1" id="KW-1133">Transmembrane helix</keyword>
<dbReference type="Proteomes" id="UP001642360">
    <property type="component" value="Unassembled WGS sequence"/>
</dbReference>
<evidence type="ECO:0000259" key="2">
    <source>
        <dbReference type="Pfam" id="PF02364"/>
    </source>
</evidence>
<dbReference type="EMBL" id="CAUOFW020003570">
    <property type="protein sequence ID" value="CAK9160753.1"/>
    <property type="molecule type" value="Genomic_DNA"/>
</dbReference>
<name>A0ABC8T0Z3_9AQUA</name>
<feature type="non-terminal residue" evidence="3">
    <location>
        <position position="172"/>
    </location>
</feature>
<organism evidence="3 4">
    <name type="scientific">Ilex paraguariensis</name>
    <name type="common">yerba mate</name>
    <dbReference type="NCBI Taxonomy" id="185542"/>
    <lineage>
        <taxon>Eukaryota</taxon>
        <taxon>Viridiplantae</taxon>
        <taxon>Streptophyta</taxon>
        <taxon>Embryophyta</taxon>
        <taxon>Tracheophyta</taxon>
        <taxon>Spermatophyta</taxon>
        <taxon>Magnoliopsida</taxon>
        <taxon>eudicotyledons</taxon>
        <taxon>Gunneridae</taxon>
        <taxon>Pentapetalae</taxon>
        <taxon>asterids</taxon>
        <taxon>campanulids</taxon>
        <taxon>Aquifoliales</taxon>
        <taxon>Aquifoliaceae</taxon>
        <taxon>Ilex</taxon>
    </lineage>
</organism>
<sequence length="172" mass="18954">MSCLDDGWQKLRVLCMMDSSSGKKVLLEGWSLVLATSFHEGFSRVWWPSLDAVSLLGLRRVGKGRDVGLNQIALFEGKVAGGNGEQVLSRDVYRLGQLLDFFRMLSFYFTTVGYYVCTMAFSGLDRGISEAATIMGNTSLNAVLNAQFLFQIGVFTAVPMIVGFILEMGLLK</sequence>
<feature type="domain" description="Glycosyl transferase 48" evidence="2">
    <location>
        <begin position="60"/>
        <end position="120"/>
    </location>
</feature>
<dbReference type="InterPro" id="IPR003440">
    <property type="entry name" value="Glyco_trans_48_dom"/>
</dbReference>
<evidence type="ECO:0000313" key="4">
    <source>
        <dbReference type="Proteomes" id="UP001642360"/>
    </source>
</evidence>
<feature type="transmembrane region" description="Helical" evidence="1">
    <location>
        <begin position="105"/>
        <end position="124"/>
    </location>
</feature>